<dbReference type="EMBL" id="JADFTS010000002">
    <property type="protein sequence ID" value="KAF9618353.1"/>
    <property type="molecule type" value="Genomic_DNA"/>
</dbReference>
<evidence type="ECO:0000313" key="2">
    <source>
        <dbReference type="Proteomes" id="UP000631114"/>
    </source>
</evidence>
<dbReference type="Proteomes" id="UP000631114">
    <property type="component" value="Unassembled WGS sequence"/>
</dbReference>
<gene>
    <name evidence="1" type="ORF">IFM89_000988</name>
</gene>
<sequence length="147" mass="17037">MDDMYDIGKNSSVVIGGQSSNSNQPPRYFHDDIGKQITSIKLDSKNYLACSQAVMVFLRAKMKQKYLTDDLPDENSPNVETWWSEMSMVMTWLWHSMEPSVASTVQFLDTTKKIWNAIEEMYSQSSNVSRIYQIFETMFLLSRVTNH</sequence>
<dbReference type="OrthoDB" id="1750575at2759"/>
<comment type="caution">
    <text evidence="1">The sequence shown here is derived from an EMBL/GenBank/DDBJ whole genome shotgun (WGS) entry which is preliminary data.</text>
</comment>
<organism evidence="1 2">
    <name type="scientific">Coptis chinensis</name>
    <dbReference type="NCBI Taxonomy" id="261450"/>
    <lineage>
        <taxon>Eukaryota</taxon>
        <taxon>Viridiplantae</taxon>
        <taxon>Streptophyta</taxon>
        <taxon>Embryophyta</taxon>
        <taxon>Tracheophyta</taxon>
        <taxon>Spermatophyta</taxon>
        <taxon>Magnoliopsida</taxon>
        <taxon>Ranunculales</taxon>
        <taxon>Ranunculaceae</taxon>
        <taxon>Coptidoideae</taxon>
        <taxon>Coptis</taxon>
    </lineage>
</organism>
<proteinExistence type="predicted"/>
<evidence type="ECO:0008006" key="3">
    <source>
        <dbReference type="Google" id="ProtNLM"/>
    </source>
</evidence>
<keyword evidence="2" id="KW-1185">Reference proteome</keyword>
<dbReference type="AlphaFoldDB" id="A0A835M3K1"/>
<protein>
    <recommendedName>
        <fullName evidence="3">UBN2_3 domain-containing protein</fullName>
    </recommendedName>
</protein>
<dbReference type="PANTHER" id="PTHR37610">
    <property type="entry name" value="CCHC-TYPE DOMAIN-CONTAINING PROTEIN"/>
    <property type="match status" value="1"/>
</dbReference>
<name>A0A835M3K1_9MAGN</name>
<dbReference type="PANTHER" id="PTHR37610:SF40">
    <property type="entry name" value="OS01G0909600 PROTEIN"/>
    <property type="match status" value="1"/>
</dbReference>
<accession>A0A835M3K1</accession>
<reference evidence="1 2" key="1">
    <citation type="submission" date="2020-10" db="EMBL/GenBank/DDBJ databases">
        <title>The Coptis chinensis genome and diversification of protoberbering-type alkaloids.</title>
        <authorList>
            <person name="Wang B."/>
            <person name="Shu S."/>
            <person name="Song C."/>
            <person name="Liu Y."/>
        </authorList>
    </citation>
    <scope>NUCLEOTIDE SEQUENCE [LARGE SCALE GENOMIC DNA]</scope>
    <source>
        <strain evidence="1">HL-2020</strain>
        <tissue evidence="1">Leaf</tissue>
    </source>
</reference>
<evidence type="ECO:0000313" key="1">
    <source>
        <dbReference type="EMBL" id="KAF9618353.1"/>
    </source>
</evidence>